<proteinExistence type="predicted"/>
<name>G0UPI7_TRYCI</name>
<accession>G0UPI7</accession>
<feature type="transmembrane region" description="Helical" evidence="1">
    <location>
        <begin position="21"/>
        <end position="43"/>
    </location>
</feature>
<organism evidence="2">
    <name type="scientific">Trypanosoma congolense (strain IL3000)</name>
    <dbReference type="NCBI Taxonomy" id="1068625"/>
    <lineage>
        <taxon>Eukaryota</taxon>
        <taxon>Discoba</taxon>
        <taxon>Euglenozoa</taxon>
        <taxon>Kinetoplastea</taxon>
        <taxon>Metakinetoplastina</taxon>
        <taxon>Trypanosomatida</taxon>
        <taxon>Trypanosomatidae</taxon>
        <taxon>Trypanosoma</taxon>
        <taxon>Nannomonas</taxon>
    </lineage>
</organism>
<reference evidence="2" key="1">
    <citation type="journal article" date="2012" name="Proc. Natl. Acad. Sci. U.S.A.">
        <title>Antigenic diversity is generated by distinct evolutionary mechanisms in African trypanosome species.</title>
        <authorList>
            <person name="Jackson A.P."/>
            <person name="Berry A."/>
            <person name="Aslett M."/>
            <person name="Allison H.C."/>
            <person name="Burton P."/>
            <person name="Vavrova-Anderson J."/>
            <person name="Brown R."/>
            <person name="Browne H."/>
            <person name="Corton N."/>
            <person name="Hauser H."/>
            <person name="Gamble J."/>
            <person name="Gilderthorp R."/>
            <person name="Marcello L."/>
            <person name="McQuillan J."/>
            <person name="Otto T.D."/>
            <person name="Quail M.A."/>
            <person name="Sanders M.J."/>
            <person name="van Tonder A."/>
            <person name="Ginger M.L."/>
            <person name="Field M.C."/>
            <person name="Barry J.D."/>
            <person name="Hertz-Fowler C."/>
            <person name="Berriman M."/>
        </authorList>
    </citation>
    <scope>NUCLEOTIDE SEQUENCE</scope>
    <source>
        <strain evidence="2">IL3000</strain>
    </source>
</reference>
<evidence type="ECO:0000313" key="2">
    <source>
        <dbReference type="EMBL" id="CCC91298.1"/>
    </source>
</evidence>
<gene>
    <name evidence="2" type="ORF">TCIL3000_7_990</name>
</gene>
<dbReference type="VEuPathDB" id="TriTrypDB:TcIL3000_7_990"/>
<dbReference type="EMBL" id="HE575320">
    <property type="protein sequence ID" value="CCC91298.1"/>
    <property type="molecule type" value="Genomic_DNA"/>
</dbReference>
<evidence type="ECO:0000256" key="1">
    <source>
        <dbReference type="SAM" id="Phobius"/>
    </source>
</evidence>
<sequence length="418" mass="46771">MERRKITSATTAFTVNEAPWLTRWVEAISMVVLFLICCFADLMKCKNHFISSCAGNNYRTCLREPTNAYCDDVVLPASVAKAQNGCGCGRLKLTELLLHVLEVDLGDTSGGKKNGKVEPVSIAPFLSTVLRDTVGDTTVGGANASLFVDKLFVPLREAVGLSQRNPSQCVDPYNTFHVFHSYDTVTVSRAQDVLEGVAKAISFQDALRNLTGTRRVLDDLYYRKRHSKEHHNDYCALSHLVVIVIVNLRGNSSWPTLGEADNIPHKLMDIQSHIRRSLSRSIREKKQYRSLLGSVSYVTVPMGIPFQCASRTAVGDSDTFNGLTKQSYVNERKADCGLSCKPYKELFPLYWSMNDNLEKQTKLVRQHPSPRTFLLPYSDYFSVVNGSAESEWADCFTPTRNNVMKVARLIARKISLSH</sequence>
<dbReference type="AlphaFoldDB" id="G0UPI7"/>
<protein>
    <submittedName>
        <fullName evidence="2">Uncharacterized protein</fullName>
    </submittedName>
</protein>
<keyword evidence="1" id="KW-0472">Membrane</keyword>
<keyword evidence="1" id="KW-1133">Transmembrane helix</keyword>
<keyword evidence="1" id="KW-0812">Transmembrane</keyword>